<evidence type="ECO:0000256" key="1">
    <source>
        <dbReference type="SAM" id="MobiDB-lite"/>
    </source>
</evidence>
<evidence type="ECO:0008006" key="5">
    <source>
        <dbReference type="Google" id="ProtNLM"/>
    </source>
</evidence>
<sequence>MSPAYMKPESGRKRRLPLVHAFLSCTLFLAATAMTFLQHCKSGLIAHCCLGLAMVCLVLSFVAGVASISQMIQNPRPLDPEDESEIDMLAGEYVIPDFLDGIKKGHFSPESVSALMTDPSKTPSGFRFAWLAFKTRFKVGWAGLVSAVSCGIVISAGLCAACYLGFWVAQRGDSSTLASWALMFVQIVTLLVTACALCGFIYSIETCCHEGLQYKRVLAIASEKACGGSGDKSRSPSDDSPRGRLESPESFCCQDNVCYH</sequence>
<dbReference type="KEGG" id="nhm:NHE_0087"/>
<organism evidence="3 4">
    <name type="scientific">Neorickettsia helminthoeca str. Oregon</name>
    <dbReference type="NCBI Taxonomy" id="1286528"/>
    <lineage>
        <taxon>Bacteria</taxon>
        <taxon>Pseudomonadati</taxon>
        <taxon>Pseudomonadota</taxon>
        <taxon>Alphaproteobacteria</taxon>
        <taxon>Rickettsiales</taxon>
        <taxon>Anaplasmataceae</taxon>
        <taxon>Neorickettsia</taxon>
    </lineage>
</organism>
<keyword evidence="2" id="KW-1133">Transmembrane helix</keyword>
<name>X5H316_9RICK</name>
<feature type="region of interest" description="Disordered" evidence="1">
    <location>
        <begin position="225"/>
        <end position="248"/>
    </location>
</feature>
<dbReference type="EMBL" id="CP007481">
    <property type="protein sequence ID" value="AHX11058.1"/>
    <property type="molecule type" value="Genomic_DNA"/>
</dbReference>
<proteinExistence type="predicted"/>
<protein>
    <recommendedName>
        <fullName evidence="5">Transmembrane protein</fullName>
    </recommendedName>
</protein>
<feature type="transmembrane region" description="Helical" evidence="2">
    <location>
        <begin position="141"/>
        <end position="168"/>
    </location>
</feature>
<feature type="compositionally biased region" description="Basic and acidic residues" evidence="1">
    <location>
        <begin position="231"/>
        <end position="247"/>
    </location>
</feature>
<reference evidence="3 4" key="1">
    <citation type="submission" date="2014-03" db="EMBL/GenBank/DDBJ databases">
        <title>Sequencing and Comparison of Genomes and Transcriptome Profiles of Human Ehrlichiosis Agents.</title>
        <authorList>
            <person name="Lin M."/>
            <person name="Daugherty S.C."/>
            <person name="Nagaraj S."/>
            <person name="Cheng Z."/>
            <person name="Xiong Q."/>
            <person name="Lin F.-Y."/>
            <person name="Sengamalay N."/>
            <person name="Ott S."/>
            <person name="Godinez A."/>
            <person name="Tallon L.J."/>
            <person name="Sadzewicz L."/>
            <person name="Fraser C.M."/>
            <person name="Dunning Hotopp J.C."/>
            <person name="Rikihisa Y."/>
        </authorList>
    </citation>
    <scope>NUCLEOTIDE SEQUENCE [LARGE SCALE GENOMIC DNA]</scope>
    <source>
        <strain evidence="3 4">Oregon</strain>
    </source>
</reference>
<dbReference type="Proteomes" id="UP000023755">
    <property type="component" value="Chromosome"/>
</dbReference>
<evidence type="ECO:0000313" key="3">
    <source>
        <dbReference type="EMBL" id="AHX11058.1"/>
    </source>
</evidence>
<dbReference type="HOGENOM" id="CLU_1068874_0_0_5"/>
<accession>X5H316</accession>
<keyword evidence="2" id="KW-0812">Transmembrane</keyword>
<evidence type="ECO:0000313" key="4">
    <source>
        <dbReference type="Proteomes" id="UP000023755"/>
    </source>
</evidence>
<dbReference type="AlphaFoldDB" id="X5H316"/>
<feature type="transmembrane region" description="Helical" evidence="2">
    <location>
        <begin position="43"/>
        <end position="66"/>
    </location>
</feature>
<feature type="transmembrane region" description="Helical" evidence="2">
    <location>
        <begin position="180"/>
        <end position="204"/>
    </location>
</feature>
<gene>
    <name evidence="3" type="ORF">NHE_0087</name>
</gene>
<evidence type="ECO:0000256" key="2">
    <source>
        <dbReference type="SAM" id="Phobius"/>
    </source>
</evidence>
<keyword evidence="2" id="KW-0472">Membrane</keyword>
<keyword evidence="4" id="KW-1185">Reference proteome</keyword>